<dbReference type="SUPFAM" id="SSF55811">
    <property type="entry name" value="Nudix"/>
    <property type="match status" value="1"/>
</dbReference>
<evidence type="ECO:0000256" key="1">
    <source>
        <dbReference type="ARBA" id="ARBA00001946"/>
    </source>
</evidence>
<evidence type="ECO:0000313" key="20">
    <source>
        <dbReference type="Proteomes" id="UP001589797"/>
    </source>
</evidence>
<comment type="catalytic activity">
    <reaction evidence="10">
        <text>8-oxo-dGTP + H2O = 8-oxo-dGMP + diphosphate + H(+)</text>
        <dbReference type="Rhea" id="RHEA:31575"/>
        <dbReference type="ChEBI" id="CHEBI:15377"/>
        <dbReference type="ChEBI" id="CHEBI:15378"/>
        <dbReference type="ChEBI" id="CHEBI:33019"/>
        <dbReference type="ChEBI" id="CHEBI:63224"/>
        <dbReference type="ChEBI" id="CHEBI:77896"/>
        <dbReference type="EC" id="3.6.1.55"/>
    </reaction>
</comment>
<dbReference type="PROSITE" id="PS51462">
    <property type="entry name" value="NUDIX"/>
    <property type="match status" value="1"/>
</dbReference>
<gene>
    <name evidence="19" type="ORF">ACFFIP_14930</name>
</gene>
<sequence length="134" mass="15447">MNNQIEVTCAILLEGDKVLCAQRSEEMAHPLKWEFPGGKIEEGESPEECLKRELKEELNLDIEIKEAFNPNLHIYQAGKLIKLMPFLCKYLGGELVLKEHKSVIWLPVDQIKKLDWAAADIPIVDDFIKWFAKQ</sequence>
<keyword evidence="7 17" id="KW-0378">Hydrolase</keyword>
<dbReference type="PANTHER" id="PTHR47707:SF1">
    <property type="entry name" value="NUDIX HYDROLASE FAMILY PROTEIN"/>
    <property type="match status" value="1"/>
</dbReference>
<dbReference type="InterPro" id="IPR000086">
    <property type="entry name" value="NUDIX_hydrolase_dom"/>
</dbReference>
<dbReference type="InterPro" id="IPR047127">
    <property type="entry name" value="MutT-like"/>
</dbReference>
<evidence type="ECO:0000256" key="9">
    <source>
        <dbReference type="ARBA" id="ARBA00023204"/>
    </source>
</evidence>
<keyword evidence="3" id="KW-0515">Mutator protein</keyword>
<evidence type="ECO:0000256" key="7">
    <source>
        <dbReference type="ARBA" id="ARBA00022801"/>
    </source>
</evidence>
<evidence type="ECO:0000256" key="12">
    <source>
        <dbReference type="ARBA" id="ARBA00038905"/>
    </source>
</evidence>
<evidence type="ECO:0000256" key="8">
    <source>
        <dbReference type="ARBA" id="ARBA00022842"/>
    </source>
</evidence>
<dbReference type="PROSITE" id="PS00893">
    <property type="entry name" value="NUDIX_BOX"/>
    <property type="match status" value="1"/>
</dbReference>
<accession>A0ABV6FXI4</accession>
<evidence type="ECO:0000256" key="13">
    <source>
        <dbReference type="ARBA" id="ARBA00040794"/>
    </source>
</evidence>
<evidence type="ECO:0000256" key="3">
    <source>
        <dbReference type="ARBA" id="ARBA00022457"/>
    </source>
</evidence>
<evidence type="ECO:0000256" key="4">
    <source>
        <dbReference type="ARBA" id="ARBA00022705"/>
    </source>
</evidence>
<dbReference type="EC" id="3.6.1.55" evidence="12"/>
<keyword evidence="5" id="KW-0479">Metal-binding</keyword>
<dbReference type="GO" id="GO:0016787">
    <property type="term" value="F:hydrolase activity"/>
    <property type="evidence" value="ECO:0007669"/>
    <property type="project" value="UniProtKB-KW"/>
</dbReference>
<keyword evidence="20" id="KW-1185">Reference proteome</keyword>
<evidence type="ECO:0000256" key="11">
    <source>
        <dbReference type="ARBA" id="ARBA00036904"/>
    </source>
</evidence>
<evidence type="ECO:0000256" key="14">
    <source>
        <dbReference type="ARBA" id="ARBA00041592"/>
    </source>
</evidence>
<keyword evidence="6" id="KW-0227">DNA damage</keyword>
<evidence type="ECO:0000256" key="6">
    <source>
        <dbReference type="ARBA" id="ARBA00022763"/>
    </source>
</evidence>
<dbReference type="InterPro" id="IPR020476">
    <property type="entry name" value="Nudix_hydrolase"/>
</dbReference>
<evidence type="ECO:0000256" key="10">
    <source>
        <dbReference type="ARBA" id="ARBA00035861"/>
    </source>
</evidence>
<comment type="similarity">
    <text evidence="2 17">Belongs to the Nudix hydrolase family.</text>
</comment>
<keyword evidence="4" id="KW-0235">DNA replication</keyword>
<evidence type="ECO:0000256" key="15">
    <source>
        <dbReference type="ARBA" id="ARBA00041979"/>
    </source>
</evidence>
<evidence type="ECO:0000256" key="17">
    <source>
        <dbReference type="RuleBase" id="RU003476"/>
    </source>
</evidence>
<evidence type="ECO:0000313" key="19">
    <source>
        <dbReference type="EMBL" id="MFC0263985.1"/>
    </source>
</evidence>
<dbReference type="Gene3D" id="3.90.79.10">
    <property type="entry name" value="Nucleoside Triphosphate Pyrophosphohydrolase"/>
    <property type="match status" value="1"/>
</dbReference>
<evidence type="ECO:0000256" key="2">
    <source>
        <dbReference type="ARBA" id="ARBA00005582"/>
    </source>
</evidence>
<dbReference type="Proteomes" id="UP001589797">
    <property type="component" value="Unassembled WGS sequence"/>
</dbReference>
<comment type="cofactor">
    <cofactor evidence="1">
        <name>Mg(2+)</name>
        <dbReference type="ChEBI" id="CHEBI:18420"/>
    </cofactor>
</comment>
<dbReference type="InterPro" id="IPR020084">
    <property type="entry name" value="NUDIX_hydrolase_CS"/>
</dbReference>
<proteinExistence type="inferred from homology"/>
<dbReference type="EMBL" id="JBHLWI010000040">
    <property type="protein sequence ID" value="MFC0263985.1"/>
    <property type="molecule type" value="Genomic_DNA"/>
</dbReference>
<dbReference type="PANTHER" id="PTHR47707">
    <property type="entry name" value="8-OXO-DGTP DIPHOSPHATASE"/>
    <property type="match status" value="1"/>
</dbReference>
<reference evidence="19 20" key="1">
    <citation type="submission" date="2024-09" db="EMBL/GenBank/DDBJ databases">
        <authorList>
            <person name="Sun Q."/>
            <person name="Mori K."/>
        </authorList>
    </citation>
    <scope>NUCLEOTIDE SEQUENCE [LARGE SCALE GENOMIC DNA]</scope>
    <source>
        <strain evidence="19 20">CCM 7650</strain>
    </source>
</reference>
<evidence type="ECO:0000259" key="18">
    <source>
        <dbReference type="PROSITE" id="PS51462"/>
    </source>
</evidence>
<dbReference type="PRINTS" id="PR00502">
    <property type="entry name" value="NUDIXFAMILY"/>
</dbReference>
<name>A0ABV6FXI4_9BACT</name>
<feature type="domain" description="Nudix hydrolase" evidence="18">
    <location>
        <begin position="2"/>
        <end position="129"/>
    </location>
</feature>
<dbReference type="InterPro" id="IPR015797">
    <property type="entry name" value="NUDIX_hydrolase-like_dom_sf"/>
</dbReference>
<keyword evidence="9" id="KW-0234">DNA repair</keyword>
<dbReference type="Pfam" id="PF00293">
    <property type="entry name" value="NUDIX"/>
    <property type="match status" value="1"/>
</dbReference>
<comment type="caution">
    <text evidence="19">The sequence shown here is derived from an EMBL/GenBank/DDBJ whole genome shotgun (WGS) entry which is preliminary data.</text>
</comment>
<dbReference type="CDD" id="cd03425">
    <property type="entry name" value="NUDIX_MutT_NudA_like"/>
    <property type="match status" value="1"/>
</dbReference>
<organism evidence="19 20">
    <name type="scientific">Fontibacter flavus</name>
    <dbReference type="NCBI Taxonomy" id="654838"/>
    <lineage>
        <taxon>Bacteria</taxon>
        <taxon>Pseudomonadati</taxon>
        <taxon>Bacteroidota</taxon>
        <taxon>Cytophagia</taxon>
        <taxon>Cytophagales</taxon>
        <taxon>Cyclobacteriaceae</taxon>
        <taxon>Fontibacter</taxon>
    </lineage>
</organism>
<comment type="catalytic activity">
    <reaction evidence="11">
        <text>8-oxo-GTP + H2O = 8-oxo-GMP + diphosphate + H(+)</text>
        <dbReference type="Rhea" id="RHEA:67616"/>
        <dbReference type="ChEBI" id="CHEBI:15377"/>
        <dbReference type="ChEBI" id="CHEBI:15378"/>
        <dbReference type="ChEBI" id="CHEBI:33019"/>
        <dbReference type="ChEBI" id="CHEBI:143553"/>
        <dbReference type="ChEBI" id="CHEBI:145694"/>
    </reaction>
</comment>
<protein>
    <recommendedName>
        <fullName evidence="13">8-oxo-dGTP diphosphatase</fullName>
        <ecNumber evidence="12">3.6.1.55</ecNumber>
    </recommendedName>
    <alternativeName>
        <fullName evidence="16">7,8-dihydro-8-oxoguanine-triphosphatase</fullName>
    </alternativeName>
    <alternativeName>
        <fullName evidence="15">Mutator protein MutT</fullName>
    </alternativeName>
    <alternativeName>
        <fullName evidence="14">dGTP pyrophosphohydrolase</fullName>
    </alternativeName>
</protein>
<dbReference type="RefSeq" id="WP_382388490.1">
    <property type="nucleotide sequence ID" value="NZ_JBHLWI010000040.1"/>
</dbReference>
<evidence type="ECO:0000256" key="5">
    <source>
        <dbReference type="ARBA" id="ARBA00022723"/>
    </source>
</evidence>
<evidence type="ECO:0000256" key="16">
    <source>
        <dbReference type="ARBA" id="ARBA00042798"/>
    </source>
</evidence>
<keyword evidence="8" id="KW-0460">Magnesium</keyword>